<dbReference type="EMBL" id="JABXXO010000016">
    <property type="protein sequence ID" value="KAF7759705.1"/>
    <property type="molecule type" value="Genomic_DNA"/>
</dbReference>
<name>A0A8H7C031_AGABI</name>
<dbReference type="Proteomes" id="UP000629468">
    <property type="component" value="Unassembled WGS sequence"/>
</dbReference>
<comment type="caution">
    <text evidence="1">The sequence shown here is derived from an EMBL/GenBank/DDBJ whole genome shotgun (WGS) entry which is preliminary data.</text>
</comment>
<accession>A0A8H7C031</accession>
<evidence type="ECO:0000313" key="1">
    <source>
        <dbReference type="EMBL" id="KAF7759705.1"/>
    </source>
</evidence>
<reference evidence="1 2" key="1">
    <citation type="journal article" name="Sci. Rep.">
        <title>Telomere-to-telomere assembled and centromere annotated genomes of the two main subspecies of the button mushroom Agaricus bisporus reveal especially polymorphic chromosome ends.</title>
        <authorList>
            <person name="Sonnenberg A.S.M."/>
            <person name="Sedaghat-Telgerd N."/>
            <person name="Lavrijssen B."/>
            <person name="Ohm R.A."/>
            <person name="Hendrickx P.M."/>
            <person name="Scholtmeijer K."/>
            <person name="Baars J.J.P."/>
            <person name="van Peer A."/>
        </authorList>
    </citation>
    <scope>NUCLEOTIDE SEQUENCE [LARGE SCALE GENOMIC DNA]</scope>
    <source>
        <strain evidence="1 2">H119_p4</strain>
    </source>
</reference>
<proteinExistence type="predicted"/>
<sequence length="86" mass="9367">MVSPGGLLGAREGRPLSLNHSLLTGRIQSFSSLVSHSFFTRLALKLRKDFSSIAVNPGLDRLNLDFGATAQSHQNIVCGLWLLTFL</sequence>
<organism evidence="1 2">
    <name type="scientific">Agaricus bisporus var. burnettii</name>
    <dbReference type="NCBI Taxonomy" id="192524"/>
    <lineage>
        <taxon>Eukaryota</taxon>
        <taxon>Fungi</taxon>
        <taxon>Dikarya</taxon>
        <taxon>Basidiomycota</taxon>
        <taxon>Agaricomycotina</taxon>
        <taxon>Agaricomycetes</taxon>
        <taxon>Agaricomycetidae</taxon>
        <taxon>Agaricales</taxon>
        <taxon>Agaricineae</taxon>
        <taxon>Agaricaceae</taxon>
        <taxon>Agaricus</taxon>
    </lineage>
</organism>
<gene>
    <name evidence="1" type="ORF">Agabi119p4_11400</name>
</gene>
<evidence type="ECO:0000313" key="2">
    <source>
        <dbReference type="Proteomes" id="UP000629468"/>
    </source>
</evidence>
<protein>
    <submittedName>
        <fullName evidence="1">Uncharacterized protein</fullName>
    </submittedName>
</protein>
<dbReference type="AlphaFoldDB" id="A0A8H7C031"/>